<evidence type="ECO:0000313" key="1">
    <source>
        <dbReference type="EMBL" id="KKU98276.1"/>
    </source>
</evidence>
<reference evidence="1 2" key="1">
    <citation type="journal article" date="2015" name="Nature">
        <title>rRNA introns, odd ribosomes, and small enigmatic genomes across a large radiation of phyla.</title>
        <authorList>
            <person name="Brown C.T."/>
            <person name="Hug L.A."/>
            <person name="Thomas B.C."/>
            <person name="Sharon I."/>
            <person name="Castelle C.J."/>
            <person name="Singh A."/>
            <person name="Wilkins M.J."/>
            <person name="Williams K.H."/>
            <person name="Banfield J.F."/>
        </authorList>
    </citation>
    <scope>NUCLEOTIDE SEQUENCE [LARGE SCALE GENOMIC DNA]</scope>
</reference>
<evidence type="ECO:0000313" key="2">
    <source>
        <dbReference type="Proteomes" id="UP000034694"/>
    </source>
</evidence>
<dbReference type="AlphaFoldDB" id="A0A0G1UW47"/>
<dbReference type="Proteomes" id="UP000034694">
    <property type="component" value="Unassembled WGS sequence"/>
</dbReference>
<proteinExistence type="predicted"/>
<comment type="caution">
    <text evidence="1">The sequence shown here is derived from an EMBL/GenBank/DDBJ whole genome shotgun (WGS) entry which is preliminary data.</text>
</comment>
<protein>
    <submittedName>
        <fullName evidence="1">Uncharacterized protein</fullName>
    </submittedName>
</protein>
<dbReference type="EMBL" id="LCPK01000004">
    <property type="protein sequence ID" value="KKU98276.1"/>
    <property type="molecule type" value="Genomic_DNA"/>
</dbReference>
<sequence>MKTKLDYILLDNLKRSGNWFVRTDTNEKSYGDFQVAPNGKWNKCPKWGEQTKADCTSGGFFGQAPDGWGYAHPGNRFTFCQTRGKRIIVAADKVKVPEFMVLYEDQEAYDALEYVCPDFRGSLPICARSGIFLTLPALKEAGYVRVNQGATLTLPALEKAGDVRVNQGATLTLPALEKAGDVWVNQGAKIDAPKLKPGPLRT</sequence>
<organism evidence="1 2">
    <name type="scientific">Candidatus Amesbacteria bacterium GW2011_GWB1_48_13</name>
    <dbReference type="NCBI Taxonomy" id="1618362"/>
    <lineage>
        <taxon>Bacteria</taxon>
        <taxon>Candidatus Amesiibacteriota</taxon>
    </lineage>
</organism>
<accession>A0A0G1UW47</accession>
<gene>
    <name evidence="1" type="ORF">UY28_C0004G0014</name>
</gene>
<name>A0A0G1UW47_9BACT</name>